<name>A0A1L7X8Y6_9HELO</name>
<keyword evidence="3" id="KW-1185">Reference proteome</keyword>
<dbReference type="OrthoDB" id="5314201at2759"/>
<gene>
    <name evidence="2" type="ORF">PAC_11376</name>
</gene>
<proteinExistence type="predicted"/>
<feature type="compositionally biased region" description="Polar residues" evidence="1">
    <location>
        <begin position="352"/>
        <end position="367"/>
    </location>
</feature>
<organism evidence="2 3">
    <name type="scientific">Phialocephala subalpina</name>
    <dbReference type="NCBI Taxonomy" id="576137"/>
    <lineage>
        <taxon>Eukaryota</taxon>
        <taxon>Fungi</taxon>
        <taxon>Dikarya</taxon>
        <taxon>Ascomycota</taxon>
        <taxon>Pezizomycotina</taxon>
        <taxon>Leotiomycetes</taxon>
        <taxon>Helotiales</taxon>
        <taxon>Mollisiaceae</taxon>
        <taxon>Phialocephala</taxon>
        <taxon>Phialocephala fortinii species complex</taxon>
    </lineage>
</organism>
<feature type="region of interest" description="Disordered" evidence="1">
    <location>
        <begin position="350"/>
        <end position="399"/>
    </location>
</feature>
<reference evidence="2 3" key="1">
    <citation type="submission" date="2016-03" db="EMBL/GenBank/DDBJ databases">
        <authorList>
            <person name="Ploux O."/>
        </authorList>
    </citation>
    <scope>NUCLEOTIDE SEQUENCE [LARGE SCALE GENOMIC DNA]</scope>
    <source>
        <strain evidence="2 3">UAMH 11012</strain>
    </source>
</reference>
<evidence type="ECO:0000256" key="1">
    <source>
        <dbReference type="SAM" id="MobiDB-lite"/>
    </source>
</evidence>
<evidence type="ECO:0000313" key="2">
    <source>
        <dbReference type="EMBL" id="CZR61480.1"/>
    </source>
</evidence>
<dbReference type="AlphaFoldDB" id="A0A1L7X8Y6"/>
<accession>A0A1L7X8Y6</accession>
<protein>
    <recommendedName>
        <fullName evidence="4">Vacuolar H+/Ca2+ exchanger</fullName>
    </recommendedName>
</protein>
<dbReference type="EMBL" id="FJOG01000018">
    <property type="protein sequence ID" value="CZR61480.1"/>
    <property type="molecule type" value="Genomic_DNA"/>
</dbReference>
<sequence>MADALSSTLVKVLRDHDIPYNRDAIKAALADPESQTAVQAWIEEYLSPETLLTKDEAALYATLSKTGEADTLAAQNLSMIQGLNDEEIHTAIEELKRSTAAIEKQTESLRLQQNAMSVLVKTEKRAVQARSHTEKGQARKWEVEKGQISAAIEELSQSLIYQTSDLEQQLKGSEANAKQTVDSILKSDDKLLLSLQKLASDLDLGKPEDDVMISRIRELCARYIKHTVESIRTRLDRIYLESLSKSSTNGHNGDTQEAVDLQEELESLYSEILPVAQMSAEQQYLEPALKAIAATNGKGQQRAVRAVTYIHECLVFLINRIETFLQRAQESQCHNMALQFVLESAKKELTRTETLPTTKSTSPAKSNTQRRRKSSGSQSSLKVRNTRRSSGHLDEDLDPAGQLARNLGITLPAADASDIERAAFLEKALQDRANKLEGHMASLQSTTETSIASHLLDAHVTLNMLQDSLLADTRYHSIQLLDQDLESSVDNFEHEIQVLQDELEAIDLYSLQTKNVHKEQLIERWSR</sequence>
<evidence type="ECO:0008006" key="4">
    <source>
        <dbReference type="Google" id="ProtNLM"/>
    </source>
</evidence>
<evidence type="ECO:0000313" key="3">
    <source>
        <dbReference type="Proteomes" id="UP000184330"/>
    </source>
</evidence>
<dbReference type="Proteomes" id="UP000184330">
    <property type="component" value="Unassembled WGS sequence"/>
</dbReference>